<evidence type="ECO:0000313" key="3">
    <source>
        <dbReference type="Proteomes" id="UP000247569"/>
    </source>
</evidence>
<sequence>MTKYTRLVSLLFTGVFAGFLTGVMILELSLREFDGIVYTQVRLVELDSLDRLAVVTLFPALIATALLTYRTFRTNTRWLTVAALALLVLLFALTIAVNLPINIDQADWSVQSPPADWSWVRDRWQIAHAVRTTAALLAFGCLAFAAVQPSRSRCGAGLFRSPFDERENGSAIT</sequence>
<feature type="transmembrane region" description="Helical" evidence="1">
    <location>
        <begin position="81"/>
        <end position="101"/>
    </location>
</feature>
<dbReference type="InterPro" id="IPR013901">
    <property type="entry name" value="Anthrone_oxy"/>
</dbReference>
<reference evidence="2 3" key="1">
    <citation type="submission" date="2018-05" db="EMBL/GenBank/DDBJ databases">
        <title>Genomic Encyclopedia of Type Strains, Phase IV (KMG-IV): sequencing the most valuable type-strain genomes for metagenomic binning, comparative biology and taxonomic classification.</title>
        <authorList>
            <person name="Goeker M."/>
        </authorList>
    </citation>
    <scope>NUCLEOTIDE SEQUENCE [LARGE SCALE GENOMIC DNA]</scope>
    <source>
        <strain evidence="2 3">DSM 44704</strain>
    </source>
</reference>
<protein>
    <submittedName>
        <fullName evidence="2">Uncharacterized protein DUF1772</fullName>
    </submittedName>
</protein>
<accession>A0A318K150</accession>
<evidence type="ECO:0000256" key="1">
    <source>
        <dbReference type="SAM" id="Phobius"/>
    </source>
</evidence>
<gene>
    <name evidence="2" type="ORF">DFR70_109267</name>
</gene>
<proteinExistence type="predicted"/>
<evidence type="ECO:0000313" key="2">
    <source>
        <dbReference type="EMBL" id="PXX61076.1"/>
    </source>
</evidence>
<keyword evidence="1" id="KW-0812">Transmembrane</keyword>
<dbReference type="EMBL" id="QJKF01000009">
    <property type="protein sequence ID" value="PXX61076.1"/>
    <property type="molecule type" value="Genomic_DNA"/>
</dbReference>
<feature type="transmembrane region" description="Helical" evidence="1">
    <location>
        <begin position="126"/>
        <end position="147"/>
    </location>
</feature>
<comment type="caution">
    <text evidence="2">The sequence shown here is derived from an EMBL/GenBank/DDBJ whole genome shotgun (WGS) entry which is preliminary data.</text>
</comment>
<keyword evidence="1" id="KW-1133">Transmembrane helix</keyword>
<keyword evidence="1" id="KW-0472">Membrane</keyword>
<feature type="transmembrane region" description="Helical" evidence="1">
    <location>
        <begin position="7"/>
        <end position="26"/>
    </location>
</feature>
<organism evidence="2 3">
    <name type="scientific">Nocardia tenerifensis</name>
    <dbReference type="NCBI Taxonomy" id="228006"/>
    <lineage>
        <taxon>Bacteria</taxon>
        <taxon>Bacillati</taxon>
        <taxon>Actinomycetota</taxon>
        <taxon>Actinomycetes</taxon>
        <taxon>Mycobacteriales</taxon>
        <taxon>Nocardiaceae</taxon>
        <taxon>Nocardia</taxon>
    </lineage>
</organism>
<dbReference type="AlphaFoldDB" id="A0A318K150"/>
<name>A0A318K150_9NOCA</name>
<dbReference type="Proteomes" id="UP000247569">
    <property type="component" value="Unassembled WGS sequence"/>
</dbReference>
<dbReference type="RefSeq" id="WP_174412607.1">
    <property type="nucleotide sequence ID" value="NZ_QJKF01000009.1"/>
</dbReference>
<feature type="transmembrane region" description="Helical" evidence="1">
    <location>
        <begin position="52"/>
        <end position="69"/>
    </location>
</feature>
<dbReference type="Pfam" id="PF08592">
    <property type="entry name" value="Anthrone_oxy"/>
    <property type="match status" value="1"/>
</dbReference>
<keyword evidence="3" id="KW-1185">Reference proteome</keyword>